<dbReference type="AlphaFoldDB" id="A0A388LQT2"/>
<dbReference type="Gene3D" id="3.40.50.1820">
    <property type="entry name" value="alpha/beta hydrolase"/>
    <property type="match status" value="1"/>
</dbReference>
<name>A0A388LQT2_CHABU</name>
<dbReference type="InterPro" id="IPR050471">
    <property type="entry name" value="AB_hydrolase"/>
</dbReference>
<comment type="caution">
    <text evidence="3">The sequence shown here is derived from an EMBL/GenBank/DDBJ whole genome shotgun (WGS) entry which is preliminary data.</text>
</comment>
<dbReference type="PANTHER" id="PTHR43433">
    <property type="entry name" value="HYDROLASE, ALPHA/BETA FOLD FAMILY PROTEIN"/>
    <property type="match status" value="1"/>
</dbReference>
<accession>A0A388LQT2</accession>
<dbReference type="OMA" id="ACKMAAM"/>
<evidence type="ECO:0000313" key="3">
    <source>
        <dbReference type="EMBL" id="GBG84698.1"/>
    </source>
</evidence>
<sequence>MPFCTIVEGEGGTYSPLGMEREGLVPLRLFYQLYGHGESKILLIMGLAGTHHAWAPQLKALCGTDVANQGEEEGDNAVSSSETEGDKEGRCSTSTQVGSGGRQCCAFDNRGVGQSSAPKQTQAYSTTRMARDALALMDHLRWSKAHIFGHSMGGMIACKMAAMAPTRIASLAIINCSMGGYACIPNLNCSMLAVIYRFLRAKTPEARAAVDLTTHYTSSYLDAVTETGETRRVVLYKEYVQAIKASGMQESYGQEGHVHACWTHCLTKEEWRAVCTAGFLVSVVHGRGDIICPIERGVKIAKHLGPVAKFVDLPGGHFLTRESKEEVNECLLSLITAAESGVDTSEWSQETRQMLGNSVERGPSARLCKGIGGNCFRRLLQISGRAADFR</sequence>
<feature type="region of interest" description="Disordered" evidence="1">
    <location>
        <begin position="69"/>
        <end position="100"/>
    </location>
</feature>
<proteinExistence type="predicted"/>
<dbReference type="Gramene" id="GBG84698">
    <property type="protein sequence ID" value="GBG84698"/>
    <property type="gene ID" value="CBR_g39074"/>
</dbReference>
<dbReference type="EMBL" id="BFEA01000487">
    <property type="protein sequence ID" value="GBG84698.1"/>
    <property type="molecule type" value="Genomic_DNA"/>
</dbReference>
<dbReference type="PANTHER" id="PTHR43433:SF5">
    <property type="entry name" value="AB HYDROLASE-1 DOMAIN-CONTAINING PROTEIN"/>
    <property type="match status" value="1"/>
</dbReference>
<protein>
    <recommendedName>
        <fullName evidence="2">AB hydrolase-1 domain-containing protein</fullName>
    </recommendedName>
</protein>
<evidence type="ECO:0000313" key="4">
    <source>
        <dbReference type="Proteomes" id="UP000265515"/>
    </source>
</evidence>
<dbReference type="Pfam" id="PF00561">
    <property type="entry name" value="Abhydrolase_1"/>
    <property type="match status" value="1"/>
</dbReference>
<dbReference type="InterPro" id="IPR029058">
    <property type="entry name" value="AB_hydrolase_fold"/>
</dbReference>
<dbReference type="InterPro" id="IPR000073">
    <property type="entry name" value="AB_hydrolase_1"/>
</dbReference>
<dbReference type="OrthoDB" id="19657at2759"/>
<feature type="domain" description="AB hydrolase-1" evidence="2">
    <location>
        <begin position="101"/>
        <end position="205"/>
    </location>
</feature>
<gene>
    <name evidence="3" type="ORF">CBR_g39074</name>
</gene>
<evidence type="ECO:0000259" key="2">
    <source>
        <dbReference type="Pfam" id="PF00561"/>
    </source>
</evidence>
<organism evidence="3 4">
    <name type="scientific">Chara braunii</name>
    <name type="common">Braun's stonewort</name>
    <dbReference type="NCBI Taxonomy" id="69332"/>
    <lineage>
        <taxon>Eukaryota</taxon>
        <taxon>Viridiplantae</taxon>
        <taxon>Streptophyta</taxon>
        <taxon>Charophyceae</taxon>
        <taxon>Charales</taxon>
        <taxon>Characeae</taxon>
        <taxon>Chara</taxon>
    </lineage>
</organism>
<reference evidence="3 4" key="1">
    <citation type="journal article" date="2018" name="Cell">
        <title>The Chara Genome: Secondary Complexity and Implications for Plant Terrestrialization.</title>
        <authorList>
            <person name="Nishiyama T."/>
            <person name="Sakayama H."/>
            <person name="Vries J.D."/>
            <person name="Buschmann H."/>
            <person name="Saint-Marcoux D."/>
            <person name="Ullrich K.K."/>
            <person name="Haas F.B."/>
            <person name="Vanderstraeten L."/>
            <person name="Becker D."/>
            <person name="Lang D."/>
            <person name="Vosolsobe S."/>
            <person name="Rombauts S."/>
            <person name="Wilhelmsson P.K.I."/>
            <person name="Janitza P."/>
            <person name="Kern R."/>
            <person name="Heyl A."/>
            <person name="Rumpler F."/>
            <person name="Villalobos L.I.A.C."/>
            <person name="Clay J.M."/>
            <person name="Skokan R."/>
            <person name="Toyoda A."/>
            <person name="Suzuki Y."/>
            <person name="Kagoshima H."/>
            <person name="Schijlen E."/>
            <person name="Tajeshwar N."/>
            <person name="Catarino B."/>
            <person name="Hetherington A.J."/>
            <person name="Saltykova A."/>
            <person name="Bonnot C."/>
            <person name="Breuninger H."/>
            <person name="Symeonidi A."/>
            <person name="Radhakrishnan G.V."/>
            <person name="Van Nieuwerburgh F."/>
            <person name="Deforce D."/>
            <person name="Chang C."/>
            <person name="Karol K.G."/>
            <person name="Hedrich R."/>
            <person name="Ulvskov P."/>
            <person name="Glockner G."/>
            <person name="Delwiche C.F."/>
            <person name="Petrasek J."/>
            <person name="Van de Peer Y."/>
            <person name="Friml J."/>
            <person name="Beilby M."/>
            <person name="Dolan L."/>
            <person name="Kohara Y."/>
            <person name="Sugano S."/>
            <person name="Fujiyama A."/>
            <person name="Delaux P.-M."/>
            <person name="Quint M."/>
            <person name="TheiBen G."/>
            <person name="Hagemann M."/>
            <person name="Harholt J."/>
            <person name="Dunand C."/>
            <person name="Zachgo S."/>
            <person name="Langdale J."/>
            <person name="Maumus F."/>
            <person name="Straeten D.V.D."/>
            <person name="Gould S.B."/>
            <person name="Rensing S.A."/>
        </authorList>
    </citation>
    <scope>NUCLEOTIDE SEQUENCE [LARGE SCALE GENOMIC DNA]</scope>
    <source>
        <strain evidence="3 4">S276</strain>
    </source>
</reference>
<dbReference type="Proteomes" id="UP000265515">
    <property type="component" value="Unassembled WGS sequence"/>
</dbReference>
<keyword evidence="4" id="KW-1185">Reference proteome</keyword>
<dbReference type="SUPFAM" id="SSF53474">
    <property type="entry name" value="alpha/beta-Hydrolases"/>
    <property type="match status" value="1"/>
</dbReference>
<evidence type="ECO:0000256" key="1">
    <source>
        <dbReference type="SAM" id="MobiDB-lite"/>
    </source>
</evidence>
<dbReference type="STRING" id="69332.A0A388LQT2"/>